<gene>
    <name evidence="1" type="ORF">HAX54_015531</name>
</gene>
<name>A0ABS8TT52_DATST</name>
<sequence>MDATSVYNYNFSRDRIITDINMSRNRPVLLPMASKAAPITFVRIQSSGRRKAEVGFRRVSGERKVVVAGKWWFPMLGGLFGRWSRVRGKKKKKWRRRMVFRFGSGRRNRGKEEGEEGERASVLWWWWQRSAAGGRNK</sequence>
<reference evidence="1 2" key="1">
    <citation type="journal article" date="2021" name="BMC Genomics">
        <title>Datura genome reveals duplications of psychoactive alkaloid biosynthetic genes and high mutation rate following tissue culture.</title>
        <authorList>
            <person name="Rajewski A."/>
            <person name="Carter-House D."/>
            <person name="Stajich J."/>
            <person name="Litt A."/>
        </authorList>
    </citation>
    <scope>NUCLEOTIDE SEQUENCE [LARGE SCALE GENOMIC DNA]</scope>
    <source>
        <strain evidence="1">AR-01</strain>
    </source>
</reference>
<accession>A0ABS8TT52</accession>
<comment type="caution">
    <text evidence="1">The sequence shown here is derived from an EMBL/GenBank/DDBJ whole genome shotgun (WGS) entry which is preliminary data.</text>
</comment>
<evidence type="ECO:0000313" key="1">
    <source>
        <dbReference type="EMBL" id="MCD7473590.1"/>
    </source>
</evidence>
<proteinExistence type="predicted"/>
<evidence type="ECO:0000313" key="2">
    <source>
        <dbReference type="Proteomes" id="UP000823775"/>
    </source>
</evidence>
<dbReference type="Proteomes" id="UP000823775">
    <property type="component" value="Unassembled WGS sequence"/>
</dbReference>
<dbReference type="EMBL" id="JACEIK010001993">
    <property type="protein sequence ID" value="MCD7473590.1"/>
    <property type="molecule type" value="Genomic_DNA"/>
</dbReference>
<organism evidence="1 2">
    <name type="scientific">Datura stramonium</name>
    <name type="common">Jimsonweed</name>
    <name type="synonym">Common thornapple</name>
    <dbReference type="NCBI Taxonomy" id="4076"/>
    <lineage>
        <taxon>Eukaryota</taxon>
        <taxon>Viridiplantae</taxon>
        <taxon>Streptophyta</taxon>
        <taxon>Embryophyta</taxon>
        <taxon>Tracheophyta</taxon>
        <taxon>Spermatophyta</taxon>
        <taxon>Magnoliopsida</taxon>
        <taxon>eudicotyledons</taxon>
        <taxon>Gunneridae</taxon>
        <taxon>Pentapetalae</taxon>
        <taxon>asterids</taxon>
        <taxon>lamiids</taxon>
        <taxon>Solanales</taxon>
        <taxon>Solanaceae</taxon>
        <taxon>Solanoideae</taxon>
        <taxon>Datureae</taxon>
        <taxon>Datura</taxon>
    </lineage>
</organism>
<keyword evidence="2" id="KW-1185">Reference proteome</keyword>
<protein>
    <submittedName>
        <fullName evidence="1">Uncharacterized protein</fullName>
    </submittedName>
</protein>